<dbReference type="InterPro" id="IPR006179">
    <property type="entry name" value="5_nucleotidase/apyrase"/>
</dbReference>
<dbReference type="GO" id="GO:0000166">
    <property type="term" value="F:nucleotide binding"/>
    <property type="evidence" value="ECO:0007669"/>
    <property type="project" value="UniProtKB-KW"/>
</dbReference>
<accession>H8YWF3</accession>
<keyword evidence="2" id="KW-0547">Nucleotide-binding</keyword>
<feature type="domain" description="Calcineurin-like phosphoesterase" evidence="3">
    <location>
        <begin position="29"/>
        <end position="246"/>
    </location>
</feature>
<feature type="domain" description="5'-Nucleotidase C-terminal" evidence="4">
    <location>
        <begin position="320"/>
        <end position="467"/>
    </location>
</feature>
<dbReference type="GO" id="GO:0009166">
    <property type="term" value="P:nucleotide catabolic process"/>
    <property type="evidence" value="ECO:0007669"/>
    <property type="project" value="InterPro"/>
</dbReference>
<dbReference type="InterPro" id="IPR036907">
    <property type="entry name" value="5'-Nucleotdase_C_sf"/>
</dbReference>
<evidence type="ECO:0000259" key="4">
    <source>
        <dbReference type="Pfam" id="PF02872"/>
    </source>
</evidence>
<evidence type="ECO:0000256" key="2">
    <source>
        <dbReference type="RuleBase" id="RU362119"/>
    </source>
</evidence>
<evidence type="ECO:0000259" key="3">
    <source>
        <dbReference type="Pfam" id="PF00149"/>
    </source>
</evidence>
<organism evidence="5 6">
    <name type="scientific">Thiorhodovibrio frisius</name>
    <dbReference type="NCBI Taxonomy" id="631362"/>
    <lineage>
        <taxon>Bacteria</taxon>
        <taxon>Pseudomonadati</taxon>
        <taxon>Pseudomonadota</taxon>
        <taxon>Gammaproteobacteria</taxon>
        <taxon>Chromatiales</taxon>
        <taxon>Chromatiaceae</taxon>
        <taxon>Thiorhodovibrio</taxon>
    </lineage>
</organism>
<dbReference type="EMBL" id="JH603168">
    <property type="protein sequence ID" value="EIC22779.1"/>
    <property type="molecule type" value="Genomic_DNA"/>
</dbReference>
<proteinExistence type="inferred from homology"/>
<dbReference type="PRINTS" id="PR01607">
    <property type="entry name" value="APYRASEFAMLY"/>
</dbReference>
<dbReference type="SUPFAM" id="SSF56300">
    <property type="entry name" value="Metallo-dependent phosphatases"/>
    <property type="match status" value="1"/>
</dbReference>
<keyword evidence="6" id="KW-1185">Reference proteome</keyword>
<dbReference type="PANTHER" id="PTHR11575:SF24">
    <property type="entry name" value="5'-NUCLEOTIDASE"/>
    <property type="match status" value="1"/>
</dbReference>
<comment type="similarity">
    <text evidence="2">Belongs to the 5'-nucleotidase family.</text>
</comment>
<reference evidence="5 6" key="2">
    <citation type="submission" date="2011-11" db="EMBL/GenBank/DDBJ databases">
        <authorList>
            <consortium name="US DOE Joint Genome Institute"/>
            <person name="Lucas S."/>
            <person name="Han J."/>
            <person name="Lapidus A."/>
            <person name="Cheng J.-F."/>
            <person name="Goodwin L."/>
            <person name="Pitluck S."/>
            <person name="Peters L."/>
            <person name="Ovchinnikova G."/>
            <person name="Zhang X."/>
            <person name="Detter J.C."/>
            <person name="Han C."/>
            <person name="Tapia R."/>
            <person name="Land M."/>
            <person name="Hauser L."/>
            <person name="Kyrpides N."/>
            <person name="Ivanova N."/>
            <person name="Pagani I."/>
            <person name="Vogl K."/>
            <person name="Liu Z."/>
            <person name="Overmann J."/>
            <person name="Frigaard N.-U."/>
            <person name="Bryant D."/>
            <person name="Woyke T."/>
        </authorList>
    </citation>
    <scope>NUCLEOTIDE SEQUENCE [LARGE SCALE GENOMIC DNA]</scope>
    <source>
        <strain evidence="5 6">970</strain>
    </source>
</reference>
<dbReference type="OrthoDB" id="9803927at2"/>
<dbReference type="AlphaFoldDB" id="H8YWF3"/>
<dbReference type="Proteomes" id="UP000002964">
    <property type="component" value="Unassembled WGS sequence"/>
</dbReference>
<evidence type="ECO:0000313" key="6">
    <source>
        <dbReference type="Proteomes" id="UP000002964"/>
    </source>
</evidence>
<keyword evidence="2 5" id="KW-0378">Hydrolase</keyword>
<dbReference type="Gene3D" id="3.60.21.10">
    <property type="match status" value="1"/>
</dbReference>
<dbReference type="eggNOG" id="COG0737">
    <property type="taxonomic scope" value="Bacteria"/>
</dbReference>
<keyword evidence="1" id="KW-0732">Signal</keyword>
<dbReference type="HOGENOM" id="CLU_005854_7_3_6"/>
<reference evidence="6" key="1">
    <citation type="submission" date="2011-06" db="EMBL/GenBank/DDBJ databases">
        <authorList>
            <consortium name="US DOE Joint Genome Institute (JGI-PGF)"/>
            <person name="Lucas S."/>
            <person name="Han J."/>
            <person name="Lapidus A."/>
            <person name="Cheng J.-F."/>
            <person name="Goodwin L."/>
            <person name="Pitluck S."/>
            <person name="Peters L."/>
            <person name="Land M.L."/>
            <person name="Hauser L."/>
            <person name="Vogl K."/>
            <person name="Liu Z."/>
            <person name="Overmann J."/>
            <person name="Frigaard N.-U."/>
            <person name="Bryant D.A."/>
            <person name="Woyke T.J."/>
        </authorList>
    </citation>
    <scope>NUCLEOTIDE SEQUENCE [LARGE SCALE GENOMIC DNA]</scope>
    <source>
        <strain evidence="6">970</strain>
    </source>
</reference>
<dbReference type="GO" id="GO:0016787">
    <property type="term" value="F:hydrolase activity"/>
    <property type="evidence" value="ECO:0007669"/>
    <property type="project" value="UniProtKB-KW"/>
</dbReference>
<dbReference type="InterPro" id="IPR029052">
    <property type="entry name" value="Metallo-depent_PP-like"/>
</dbReference>
<dbReference type="CDD" id="cd00845">
    <property type="entry name" value="MPP_UshA_N_like"/>
    <property type="match status" value="1"/>
</dbReference>
<sequence length="505" mass="53722">MTRPFIIVLAVAMLLAPTLALAGEALPLTLLHFNDFHGQLDPVEAPVEDQGGTPTKGQHLGGIARLAGLVDSIRKEDPTRPVVLLFGGDLLQGTVTSTVFLGLPDIQILTEIGVDAAVMGNHELDYGQAVFRQILATAGFPILAANLEVTPIPFPTPATLILHPPNGPRIGILGLVTEELTTTTHPRNTSGIAMRSAEEIAAGWVPWLRARSDLVVVLSHLGLAADHQLARTVPGIDLIVGGHNHRLLKQPEIEHGVAILQAGARGQYLGRLDLVVQDGQMDIQGYQAIPVDDSAPEDASIAARVAELNARLAEEIEMVVGHNARQLDASRAVIRRGESNFGDWVGDLARAQTGADVALFNAGTFRASLPAGAVRLRDLHQAFPFGNELVTATISGARLQQVLNRSAALDPRDDPGGFLQVSGVRLVIADGIAQDIQIGGKPLDRDADYRLVMPDFLAAGGDGYAELKDLPDATETGLLILDLVTDAFRQQGQVDVGIDGRLVRR</sequence>
<evidence type="ECO:0000256" key="1">
    <source>
        <dbReference type="ARBA" id="ARBA00022729"/>
    </source>
</evidence>
<dbReference type="SUPFAM" id="SSF55816">
    <property type="entry name" value="5'-nucleotidase (syn. UDP-sugar hydrolase), C-terminal domain"/>
    <property type="match status" value="1"/>
</dbReference>
<dbReference type="Gene3D" id="3.90.780.10">
    <property type="entry name" value="5'-Nucleotidase, C-terminal domain"/>
    <property type="match status" value="1"/>
</dbReference>
<protein>
    <submittedName>
        <fullName evidence="5">5'-nucleotidase/2',3'-cyclic phosphodiesterase-like hydrolase</fullName>
    </submittedName>
</protein>
<dbReference type="STRING" id="631362.Thi970DRAFT_00414"/>
<dbReference type="RefSeq" id="WP_009146865.1">
    <property type="nucleotide sequence ID" value="NZ_CP121471.1"/>
</dbReference>
<dbReference type="InterPro" id="IPR008334">
    <property type="entry name" value="5'-Nucleotdase_C"/>
</dbReference>
<dbReference type="PANTHER" id="PTHR11575">
    <property type="entry name" value="5'-NUCLEOTIDASE-RELATED"/>
    <property type="match status" value="1"/>
</dbReference>
<name>H8YWF3_9GAMM</name>
<dbReference type="InterPro" id="IPR004843">
    <property type="entry name" value="Calcineurin-like_PHP"/>
</dbReference>
<dbReference type="Pfam" id="PF02872">
    <property type="entry name" value="5_nucleotid_C"/>
    <property type="match status" value="1"/>
</dbReference>
<dbReference type="Pfam" id="PF00149">
    <property type="entry name" value="Metallophos"/>
    <property type="match status" value="1"/>
</dbReference>
<gene>
    <name evidence="5" type="ORF">Thi970DRAFT_00414</name>
</gene>
<evidence type="ECO:0000313" key="5">
    <source>
        <dbReference type="EMBL" id="EIC22779.1"/>
    </source>
</evidence>